<sequence>MSPFIFICLQLNSSEYENYCFVVLVLLLFGYDTYQPHYRALRTLDALMIDANQVSLKSLEKDVKGNT</sequence>
<evidence type="ECO:0000313" key="1">
    <source>
        <dbReference type="EMBL" id="KAK4004440.1"/>
    </source>
</evidence>
<keyword evidence="2" id="KW-1185">Reference proteome</keyword>
<protein>
    <submittedName>
        <fullName evidence="1">Uncharacterized protein</fullName>
    </submittedName>
</protein>
<comment type="caution">
    <text evidence="1">The sequence shown here is derived from an EMBL/GenBank/DDBJ whole genome shotgun (WGS) entry which is preliminary data.</text>
</comment>
<reference evidence="1 2" key="1">
    <citation type="journal article" date="2023" name="Nucleic Acids Res.">
        <title>The hologenome of Daphnia magna reveals possible DNA methylation and microbiome-mediated evolution of the host genome.</title>
        <authorList>
            <person name="Chaturvedi A."/>
            <person name="Li X."/>
            <person name="Dhandapani V."/>
            <person name="Marshall H."/>
            <person name="Kissane S."/>
            <person name="Cuenca-Cambronero M."/>
            <person name="Asole G."/>
            <person name="Calvet F."/>
            <person name="Ruiz-Romero M."/>
            <person name="Marangio P."/>
            <person name="Guigo R."/>
            <person name="Rago D."/>
            <person name="Mirbahai L."/>
            <person name="Eastwood N."/>
            <person name="Colbourne J.K."/>
            <person name="Zhou J."/>
            <person name="Mallon E."/>
            <person name="Orsini L."/>
        </authorList>
    </citation>
    <scope>NUCLEOTIDE SEQUENCE [LARGE SCALE GENOMIC DNA]</scope>
    <source>
        <strain evidence="1">LRV0_1</strain>
    </source>
</reference>
<evidence type="ECO:0000313" key="2">
    <source>
        <dbReference type="Proteomes" id="UP001234178"/>
    </source>
</evidence>
<dbReference type="Proteomes" id="UP001234178">
    <property type="component" value="Unassembled WGS sequence"/>
</dbReference>
<name>A0ABQ9YUX0_9CRUS</name>
<proteinExistence type="predicted"/>
<accession>A0ABQ9YUX0</accession>
<dbReference type="EMBL" id="JAOYFB010000001">
    <property type="protein sequence ID" value="KAK4004440.1"/>
    <property type="molecule type" value="Genomic_DNA"/>
</dbReference>
<gene>
    <name evidence="1" type="ORF">OUZ56_006174</name>
</gene>
<organism evidence="1 2">
    <name type="scientific">Daphnia magna</name>
    <dbReference type="NCBI Taxonomy" id="35525"/>
    <lineage>
        <taxon>Eukaryota</taxon>
        <taxon>Metazoa</taxon>
        <taxon>Ecdysozoa</taxon>
        <taxon>Arthropoda</taxon>
        <taxon>Crustacea</taxon>
        <taxon>Branchiopoda</taxon>
        <taxon>Diplostraca</taxon>
        <taxon>Cladocera</taxon>
        <taxon>Anomopoda</taxon>
        <taxon>Daphniidae</taxon>
        <taxon>Daphnia</taxon>
    </lineage>
</organism>